<reference evidence="3" key="1">
    <citation type="submission" date="2012-12" db="EMBL/GenBank/DDBJ databases">
        <authorList>
            <person name="Hellsten U."/>
            <person name="Grimwood J."/>
            <person name="Chapman J.A."/>
            <person name="Shapiro H."/>
            <person name="Aerts A."/>
            <person name="Otillar R.P."/>
            <person name="Terry A.Y."/>
            <person name="Boore J.L."/>
            <person name="Simakov O."/>
            <person name="Marletaz F."/>
            <person name="Cho S.-J."/>
            <person name="Edsinger-Gonzales E."/>
            <person name="Havlak P."/>
            <person name="Kuo D.-H."/>
            <person name="Larsson T."/>
            <person name="Lv J."/>
            <person name="Arendt D."/>
            <person name="Savage R."/>
            <person name="Osoegawa K."/>
            <person name="de Jong P."/>
            <person name="Lindberg D.R."/>
            <person name="Seaver E.C."/>
            <person name="Weisblat D.A."/>
            <person name="Putnam N.H."/>
            <person name="Grigoriev I.V."/>
            <person name="Rokhsar D.S."/>
        </authorList>
    </citation>
    <scope>NUCLEOTIDE SEQUENCE</scope>
</reference>
<dbReference type="KEGG" id="hro:HELRODRAFT_164934"/>
<dbReference type="AlphaFoldDB" id="T1EVZ5"/>
<evidence type="ECO:0000313" key="1">
    <source>
        <dbReference type="EMBL" id="ESN92811.1"/>
    </source>
</evidence>
<dbReference type="HOGENOM" id="CLU_1241321_0_0_1"/>
<dbReference type="InParanoid" id="T1EVZ5"/>
<evidence type="ECO:0000313" key="3">
    <source>
        <dbReference type="Proteomes" id="UP000015101"/>
    </source>
</evidence>
<evidence type="ECO:0000313" key="2">
    <source>
        <dbReference type="EnsemblMetazoa" id="HelroP164934"/>
    </source>
</evidence>
<gene>
    <name evidence="2" type="primary">20200745</name>
    <name evidence="1" type="ORF">HELRODRAFT_164934</name>
</gene>
<dbReference type="Proteomes" id="UP000015101">
    <property type="component" value="Unassembled WGS sequence"/>
</dbReference>
<dbReference type="PANTHER" id="PTHR33776:SF3">
    <property type="entry name" value="PHD-TYPE DOMAIN-CONTAINING PROTEIN"/>
    <property type="match status" value="1"/>
</dbReference>
<reference evidence="2" key="3">
    <citation type="submission" date="2015-06" db="UniProtKB">
        <authorList>
            <consortium name="EnsemblMetazoa"/>
        </authorList>
    </citation>
    <scope>IDENTIFICATION</scope>
</reference>
<dbReference type="GeneID" id="20200745"/>
<name>T1EVZ5_HELRO</name>
<dbReference type="CTD" id="20200745"/>
<sequence>MNNQLVKFSNWFTGNKLVLNSKKSYLAFGPKIKTNKDIFSGLTIHIGDSVIFRNSSAKFLGIIIQQKGLLIPMTCRTDLNARYWAVRGIRLWNSLELVAPNVDGVYGLISDGLDVLVLTETWHGLAGNNSVNIAKPPGYCYVDFVRKSSIFVKSLVVERGGTLDLVVSSADFLIISTTVFPHGVFSDHNLITIKAVIVKLRRTTAKFLDHGKRMMKIDLLKQF</sequence>
<dbReference type="EMBL" id="AMQM01001886">
    <property type="status" value="NOT_ANNOTATED_CDS"/>
    <property type="molecule type" value="Genomic_DNA"/>
</dbReference>
<dbReference type="OrthoDB" id="10072198at2759"/>
<organism evidence="2 3">
    <name type="scientific">Helobdella robusta</name>
    <name type="common">Californian leech</name>
    <dbReference type="NCBI Taxonomy" id="6412"/>
    <lineage>
        <taxon>Eukaryota</taxon>
        <taxon>Metazoa</taxon>
        <taxon>Spiralia</taxon>
        <taxon>Lophotrochozoa</taxon>
        <taxon>Annelida</taxon>
        <taxon>Clitellata</taxon>
        <taxon>Hirudinea</taxon>
        <taxon>Rhynchobdellida</taxon>
        <taxon>Glossiphoniidae</taxon>
        <taxon>Helobdella</taxon>
    </lineage>
</organism>
<dbReference type="PANTHER" id="PTHR33776">
    <property type="entry name" value="ENDO/EXONUCLEASE/PHOSPHATASE DOMAIN-CONTAINING PROTEIN"/>
    <property type="match status" value="1"/>
</dbReference>
<protein>
    <recommendedName>
        <fullName evidence="4">Endonuclease/exonuclease/phosphatase domain-containing protein</fullName>
    </recommendedName>
</protein>
<dbReference type="EnsemblMetazoa" id="HelroT164934">
    <property type="protein sequence ID" value="HelroP164934"/>
    <property type="gene ID" value="HelroG164934"/>
</dbReference>
<dbReference type="RefSeq" id="XP_009029110.1">
    <property type="nucleotide sequence ID" value="XM_009030862.1"/>
</dbReference>
<dbReference type="EMBL" id="KB097639">
    <property type="protein sequence ID" value="ESN92811.1"/>
    <property type="molecule type" value="Genomic_DNA"/>
</dbReference>
<keyword evidence="3" id="KW-1185">Reference proteome</keyword>
<reference evidence="1 3" key="2">
    <citation type="journal article" date="2013" name="Nature">
        <title>Insights into bilaterian evolution from three spiralian genomes.</title>
        <authorList>
            <person name="Simakov O."/>
            <person name="Marletaz F."/>
            <person name="Cho S.J."/>
            <person name="Edsinger-Gonzales E."/>
            <person name="Havlak P."/>
            <person name="Hellsten U."/>
            <person name="Kuo D.H."/>
            <person name="Larsson T."/>
            <person name="Lv J."/>
            <person name="Arendt D."/>
            <person name="Savage R."/>
            <person name="Osoegawa K."/>
            <person name="de Jong P."/>
            <person name="Grimwood J."/>
            <person name="Chapman J.A."/>
            <person name="Shapiro H."/>
            <person name="Aerts A."/>
            <person name="Otillar R.P."/>
            <person name="Terry A.Y."/>
            <person name="Boore J.L."/>
            <person name="Grigoriev I.V."/>
            <person name="Lindberg D.R."/>
            <person name="Seaver E.C."/>
            <person name="Weisblat D.A."/>
            <person name="Putnam N.H."/>
            <person name="Rokhsar D.S."/>
        </authorList>
    </citation>
    <scope>NUCLEOTIDE SEQUENCE</scope>
</reference>
<evidence type="ECO:0008006" key="4">
    <source>
        <dbReference type="Google" id="ProtNLM"/>
    </source>
</evidence>
<accession>T1EVZ5</accession>
<proteinExistence type="predicted"/>